<evidence type="ECO:0000313" key="1">
    <source>
        <dbReference type="EMBL" id="NYH91333.1"/>
    </source>
</evidence>
<dbReference type="AlphaFoldDB" id="A0A852ZGA3"/>
<evidence type="ECO:0000313" key="2">
    <source>
        <dbReference type="Proteomes" id="UP000579605"/>
    </source>
</evidence>
<keyword evidence="2" id="KW-1185">Reference proteome</keyword>
<protein>
    <recommendedName>
        <fullName evidence="3">Phosphotransferase enzyme family protein</fullName>
    </recommendedName>
</protein>
<proteinExistence type="predicted"/>
<accession>A0A852ZGA3</accession>
<organism evidence="1 2">
    <name type="scientific">Actinopolymorpha rutila</name>
    <dbReference type="NCBI Taxonomy" id="446787"/>
    <lineage>
        <taxon>Bacteria</taxon>
        <taxon>Bacillati</taxon>
        <taxon>Actinomycetota</taxon>
        <taxon>Actinomycetes</taxon>
        <taxon>Propionibacteriales</taxon>
        <taxon>Actinopolymorphaceae</taxon>
        <taxon>Actinopolymorpha</taxon>
    </lineage>
</organism>
<dbReference type="Proteomes" id="UP000579605">
    <property type="component" value="Unassembled WGS sequence"/>
</dbReference>
<dbReference type="InterPro" id="IPR011009">
    <property type="entry name" value="Kinase-like_dom_sf"/>
</dbReference>
<dbReference type="EMBL" id="JACBZH010000001">
    <property type="protein sequence ID" value="NYH91333.1"/>
    <property type="molecule type" value="Genomic_DNA"/>
</dbReference>
<comment type="caution">
    <text evidence="1">The sequence shown here is derived from an EMBL/GenBank/DDBJ whole genome shotgun (WGS) entry which is preliminary data.</text>
</comment>
<dbReference type="SUPFAM" id="SSF56112">
    <property type="entry name" value="Protein kinase-like (PK-like)"/>
    <property type="match status" value="1"/>
</dbReference>
<evidence type="ECO:0008006" key="3">
    <source>
        <dbReference type="Google" id="ProtNLM"/>
    </source>
</evidence>
<sequence length="392" mass="43836">MRYLPDNPNLDFLRQEAKDVLGALREADPKAVLSDAQRAVADQYGFRTWPELKAEVERRRSTPPTAEPALARDLAAAFDLGTVKAPLTPISYTFMGRRWRLETDRGAWLVGPVFEWMGNDQVARATELQERARAAGVLAPKPVHAVDGAFVKRVHGKNWRVDEWMEFGPEVLQPVRSSIARHVGRVLATVHEVAMPSEYVVKPFAPGHLTYRHNEAEWDQLIAGTSAAGKPWTDDLVRLREGTLRVLEAVPFRQAAEPMVVSIADLSIGTVRTAPHDELVLVHWDFAGPHCPEWELAYVLTHWAIHGPANPGAARAVIAGYRERAGTAPSLDPSSFWLTITAHLNWTYNQFCSARDAIGDDQRSYAEGELRHLISDPFTVTKIERLLEDLQI</sequence>
<dbReference type="RefSeq" id="WP_179788925.1">
    <property type="nucleotide sequence ID" value="NZ_BAAARR010000023.1"/>
</dbReference>
<name>A0A852ZGA3_9ACTN</name>
<dbReference type="Gene3D" id="3.90.1200.10">
    <property type="match status" value="1"/>
</dbReference>
<reference evidence="1 2" key="1">
    <citation type="submission" date="2020-07" db="EMBL/GenBank/DDBJ databases">
        <title>Sequencing the genomes of 1000 actinobacteria strains.</title>
        <authorList>
            <person name="Klenk H.-P."/>
        </authorList>
    </citation>
    <scope>NUCLEOTIDE SEQUENCE [LARGE SCALE GENOMIC DNA]</scope>
    <source>
        <strain evidence="1 2">DSM 18448</strain>
    </source>
</reference>
<gene>
    <name evidence="1" type="ORF">F4554_003971</name>
</gene>